<comment type="catalytic activity">
    <reaction evidence="1">
        <text>S-ubiquitinyl-[E2 ubiquitin-conjugating enzyme]-L-cysteine + [acceptor protein]-L-lysine = [E2 ubiquitin-conjugating enzyme]-L-cysteine + N(6)-ubiquitinyl-[acceptor protein]-L-lysine.</text>
        <dbReference type="EC" id="2.3.2.27"/>
    </reaction>
</comment>
<feature type="region of interest" description="Disordered" evidence="8">
    <location>
        <begin position="45"/>
        <end position="84"/>
    </location>
</feature>
<organism evidence="9 10">
    <name type="scientific">Eurypyga helias</name>
    <name type="common">Sunbittern</name>
    <name type="synonym">Ardea helias</name>
    <dbReference type="NCBI Taxonomy" id="54383"/>
    <lineage>
        <taxon>Eukaryota</taxon>
        <taxon>Metazoa</taxon>
        <taxon>Chordata</taxon>
        <taxon>Craniata</taxon>
        <taxon>Vertebrata</taxon>
        <taxon>Euteleostomi</taxon>
        <taxon>Archelosauria</taxon>
        <taxon>Archosauria</taxon>
        <taxon>Dinosauria</taxon>
        <taxon>Saurischia</taxon>
        <taxon>Theropoda</taxon>
        <taxon>Coelurosauria</taxon>
        <taxon>Aves</taxon>
        <taxon>Neognathae</taxon>
        <taxon>Neoaves</taxon>
        <taxon>Phaethontimorphae</taxon>
        <taxon>Eurypygiformes</taxon>
        <taxon>Eurypygidae</taxon>
        <taxon>Eurypyga</taxon>
    </lineage>
</organism>
<dbReference type="GO" id="GO:0061630">
    <property type="term" value="F:ubiquitin protein ligase activity"/>
    <property type="evidence" value="ECO:0007669"/>
    <property type="project" value="UniProtKB-EC"/>
</dbReference>
<keyword evidence="4" id="KW-0808">Transferase</keyword>
<evidence type="ECO:0000256" key="3">
    <source>
        <dbReference type="ARBA" id="ARBA00012483"/>
    </source>
</evidence>
<feature type="compositionally biased region" description="Basic and acidic residues" evidence="8">
    <location>
        <begin position="255"/>
        <end position="267"/>
    </location>
</feature>
<dbReference type="PANTHER" id="PTHR23328:SF2">
    <property type="entry name" value="E3 UBIQUITIN-PROTEIN LIGASE RNF169"/>
    <property type="match status" value="1"/>
</dbReference>
<dbReference type="Proteomes" id="UP000054232">
    <property type="component" value="Unassembled WGS sequence"/>
</dbReference>
<feature type="compositionally biased region" description="Low complexity" evidence="8">
    <location>
        <begin position="73"/>
        <end position="84"/>
    </location>
</feature>
<evidence type="ECO:0000256" key="5">
    <source>
        <dbReference type="ARBA" id="ARBA00022763"/>
    </source>
</evidence>
<dbReference type="InterPro" id="IPR051657">
    <property type="entry name" value="RNF168/RNF169_E3_ubiq-ligase"/>
</dbReference>
<dbReference type="PANTHER" id="PTHR23328">
    <property type="entry name" value="RING-TYPE DOMAIN-CONTAINING PROTEIN"/>
    <property type="match status" value="1"/>
</dbReference>
<feature type="compositionally biased region" description="Basic and acidic residues" evidence="8">
    <location>
        <begin position="45"/>
        <end position="60"/>
    </location>
</feature>
<keyword evidence="10" id="KW-1185">Reference proteome</keyword>
<dbReference type="GO" id="GO:0006302">
    <property type="term" value="P:double-strand break repair"/>
    <property type="evidence" value="ECO:0007669"/>
    <property type="project" value="TreeGrafter"/>
</dbReference>
<evidence type="ECO:0000256" key="4">
    <source>
        <dbReference type="ARBA" id="ARBA00022679"/>
    </source>
</evidence>
<name>A0A093KND7_EURHL</name>
<keyword evidence="5" id="KW-0227">DNA damage</keyword>
<dbReference type="CDD" id="cd21951">
    <property type="entry name" value="MIU_RNF169_C"/>
    <property type="match status" value="1"/>
</dbReference>
<protein>
    <recommendedName>
        <fullName evidence="3">RING-type E3 ubiquitin transferase</fullName>
        <ecNumber evidence="3">2.3.2.27</ecNumber>
    </recommendedName>
</protein>
<feature type="non-terminal residue" evidence="9">
    <location>
        <position position="464"/>
    </location>
</feature>
<evidence type="ECO:0000256" key="1">
    <source>
        <dbReference type="ARBA" id="ARBA00000900"/>
    </source>
</evidence>
<feature type="region of interest" description="Disordered" evidence="8">
    <location>
        <begin position="221"/>
        <end position="290"/>
    </location>
</feature>
<keyword evidence="6" id="KW-0833">Ubl conjugation pathway</keyword>
<sequence length="464" mass="51637">QFPERLSDSENEEPFQGKQTHRSAFVSKTSAYSFAFLSGNLTAKVERSRSCNDTIQERSKSRQRSAPANKTKVPPVTSTSTPLVGVLSSTQNNRCLSAPDLTAEKRPVLNPVSSLSALHKPERSISNHFKPIVCSPCTPPKRLPDGRVLSPLIIKSTPRNLSRSLQKPTTYEASPRILKKWEQIFQERQIKKTLSKATLTSLASEPGEDVILPDITNSSACTKQQPQVQDDHLPPGTTADPRPELDFFPSISETKPGRGSEKNRDSRALTADDSAAEPDTRSNATSRNARVSEVPDLKVNTFVDKSCLSLGPKVLSRRLVGVSASLPDNSTLGIPLKTAGKKQLKYLNNSELINVQNSTCNSVENIIGEQPPSLRRGRKRRCKTKHLEHNGSVKRLRHAAGEVGLPPEDRLVREMEQKLQQEEEDRRLALHLQRIFDSENRTVDRRKVRVDRYLLRSKSTLGAK</sequence>
<comment type="subcellular location">
    <subcellularLocation>
        <location evidence="2">Nucleus</location>
    </subcellularLocation>
</comment>
<dbReference type="EC" id="2.3.2.27" evidence="3"/>
<evidence type="ECO:0000256" key="7">
    <source>
        <dbReference type="ARBA" id="ARBA00023242"/>
    </source>
</evidence>
<keyword evidence="7" id="KW-0539">Nucleus</keyword>
<evidence type="ECO:0000313" key="10">
    <source>
        <dbReference type="Proteomes" id="UP000054232"/>
    </source>
</evidence>
<feature type="region of interest" description="Disordered" evidence="8">
    <location>
        <begin position="1"/>
        <end position="23"/>
    </location>
</feature>
<dbReference type="GO" id="GO:0031491">
    <property type="term" value="F:nucleosome binding"/>
    <property type="evidence" value="ECO:0007669"/>
    <property type="project" value="TreeGrafter"/>
</dbReference>
<proteinExistence type="predicted"/>
<dbReference type="GO" id="GO:0005634">
    <property type="term" value="C:nucleus"/>
    <property type="evidence" value="ECO:0007669"/>
    <property type="project" value="UniProtKB-SubCell"/>
</dbReference>
<evidence type="ECO:0000256" key="8">
    <source>
        <dbReference type="SAM" id="MobiDB-lite"/>
    </source>
</evidence>
<feature type="non-terminal residue" evidence="9">
    <location>
        <position position="1"/>
    </location>
</feature>
<dbReference type="GO" id="GO:0035861">
    <property type="term" value="C:site of double-strand break"/>
    <property type="evidence" value="ECO:0007669"/>
    <property type="project" value="TreeGrafter"/>
</dbReference>
<reference evidence="9 10" key="1">
    <citation type="submission" date="2014-04" db="EMBL/GenBank/DDBJ databases">
        <title>Genome evolution of avian class.</title>
        <authorList>
            <person name="Zhang G."/>
            <person name="Li C."/>
        </authorList>
    </citation>
    <scope>NUCLEOTIDE SEQUENCE [LARGE SCALE GENOMIC DNA]</scope>
    <source>
        <strain evidence="9">BGI_N326</strain>
    </source>
</reference>
<evidence type="ECO:0000256" key="2">
    <source>
        <dbReference type="ARBA" id="ARBA00004123"/>
    </source>
</evidence>
<accession>A0A093KND7</accession>
<gene>
    <name evidence="9" type="ORF">N326_05126</name>
</gene>
<dbReference type="EMBL" id="KK557506">
    <property type="protein sequence ID" value="KFV99135.1"/>
    <property type="molecule type" value="Genomic_DNA"/>
</dbReference>
<evidence type="ECO:0000313" key="9">
    <source>
        <dbReference type="EMBL" id="KFV99135.1"/>
    </source>
</evidence>
<dbReference type="AlphaFoldDB" id="A0A093KND7"/>
<evidence type="ECO:0000256" key="6">
    <source>
        <dbReference type="ARBA" id="ARBA00022786"/>
    </source>
</evidence>